<feature type="domain" description="N-acetyltransferase" evidence="13">
    <location>
        <begin position="243"/>
        <end position="344"/>
    </location>
</feature>
<dbReference type="PROSITE" id="PS51186">
    <property type="entry name" value="GNAT"/>
    <property type="match status" value="1"/>
</dbReference>
<name>A0A1C6XLA2_PLACU</name>
<feature type="compositionally biased region" description="Basic and acidic residues" evidence="12">
    <location>
        <begin position="7"/>
        <end position="37"/>
    </location>
</feature>
<protein>
    <recommendedName>
        <fullName evidence="5">N-alpha-acetyltransferase 40</fullName>
        <ecNumber evidence="4">2.3.1.257</ecNumber>
    </recommendedName>
</protein>
<accession>A0A1C6XLA2</accession>
<dbReference type="InterPro" id="IPR016181">
    <property type="entry name" value="Acyl_CoA_acyltransferase"/>
</dbReference>
<evidence type="ECO:0000313" key="15">
    <source>
        <dbReference type="Proteomes" id="UP000507163"/>
    </source>
</evidence>
<proteinExistence type="inferred from homology"/>
<keyword evidence="7 14" id="KW-0808">Transferase</keyword>
<dbReference type="GO" id="GO:0005634">
    <property type="term" value="C:nucleus"/>
    <property type="evidence" value="ECO:0007669"/>
    <property type="project" value="UniProtKB-SubCell"/>
</dbReference>
<keyword evidence="6" id="KW-0963">Cytoplasm</keyword>
<evidence type="ECO:0000256" key="10">
    <source>
        <dbReference type="ARBA" id="ARBA00047821"/>
    </source>
</evidence>
<evidence type="ECO:0000256" key="7">
    <source>
        <dbReference type="ARBA" id="ARBA00022679"/>
    </source>
</evidence>
<evidence type="ECO:0000256" key="12">
    <source>
        <dbReference type="SAM" id="MobiDB-lite"/>
    </source>
</evidence>
<feature type="region of interest" description="Disordered" evidence="12">
    <location>
        <begin position="172"/>
        <end position="214"/>
    </location>
</feature>
<evidence type="ECO:0000256" key="5">
    <source>
        <dbReference type="ARBA" id="ARBA00015043"/>
    </source>
</evidence>
<dbReference type="PANTHER" id="PTHR20531:SF1">
    <property type="entry name" value="N-ALPHA-ACETYLTRANSFERASE 40"/>
    <property type="match status" value="1"/>
</dbReference>
<evidence type="ECO:0000256" key="8">
    <source>
        <dbReference type="ARBA" id="ARBA00023242"/>
    </source>
</evidence>
<dbReference type="Pfam" id="PF00583">
    <property type="entry name" value="Acetyltransf_1"/>
    <property type="match status" value="1"/>
</dbReference>
<sequence length="354" mass="41342">MDSLENGVKEKKNEELKKTANKKIDKNSEKLKKNKKEGTNNEINKNYDIIKMVRGCQNDDNIFDFINVEYKKKYITKGINNTSENINETNLEQKKREHIFFESINSYELKKYKTSDIIFNMLVDITKNNMEILYNESNFLNKGWSNLKKQKEFMSNKCKLILGFKNVAKSEGNEEKNEGKNVAKNEENAEKNMNESGKNDTNGNINSEEDGNCPENNINKEGEINFINVLKSDNPEKVEEYLKENKLVCFVHYRIIPDYYPYEKNIICYLYEIQIIPDFKGVGIGSHLIYMLESLCKSIKINKILCTVLKNNINAVAFYKKKCLFEMDENSPDNFDTDNSKPCEYEILKKEIIL</sequence>
<dbReference type="Proteomes" id="UP000507163">
    <property type="component" value="Chromosome 13"/>
</dbReference>
<dbReference type="Gene3D" id="3.40.630.30">
    <property type="match status" value="1"/>
</dbReference>
<gene>
    <name evidence="14" type="ORF">PCHAJ_000391300</name>
</gene>
<evidence type="ECO:0000256" key="3">
    <source>
        <dbReference type="ARBA" id="ARBA00008870"/>
    </source>
</evidence>
<dbReference type="SUPFAM" id="SSF55729">
    <property type="entry name" value="Acyl-CoA N-acyltransferases (Nat)"/>
    <property type="match status" value="1"/>
</dbReference>
<comment type="subcellular location">
    <subcellularLocation>
        <location evidence="2">Cytoplasm</location>
    </subcellularLocation>
    <subcellularLocation>
        <location evidence="1">Nucleus</location>
    </subcellularLocation>
</comment>
<dbReference type="GO" id="GO:0005737">
    <property type="term" value="C:cytoplasm"/>
    <property type="evidence" value="ECO:0007669"/>
    <property type="project" value="UniProtKB-SubCell"/>
</dbReference>
<dbReference type="GO" id="GO:0010485">
    <property type="term" value="F:histone H4 acetyltransferase activity"/>
    <property type="evidence" value="ECO:0007669"/>
    <property type="project" value="InterPro"/>
</dbReference>
<dbReference type="GO" id="GO:0043998">
    <property type="term" value="F:histone H2A acetyltransferase activity"/>
    <property type="evidence" value="ECO:0007669"/>
    <property type="project" value="InterPro"/>
</dbReference>
<dbReference type="PANTHER" id="PTHR20531">
    <property type="entry name" value="N-ALPHA-ACETYLTRANSFERASE 40"/>
    <property type="match status" value="1"/>
</dbReference>
<keyword evidence="9 14" id="KW-0012">Acyltransferase</keyword>
<dbReference type="InterPro" id="IPR039949">
    <property type="entry name" value="NAA40"/>
</dbReference>
<dbReference type="GO" id="GO:1990189">
    <property type="term" value="F:protein N-terminal-serine acetyltransferase activity"/>
    <property type="evidence" value="ECO:0007669"/>
    <property type="project" value="UniProtKB-EC"/>
</dbReference>
<evidence type="ECO:0000313" key="14">
    <source>
        <dbReference type="EMBL" id="SCM05339.1"/>
    </source>
</evidence>
<dbReference type="EMBL" id="LT608179">
    <property type="protein sequence ID" value="SCM05339.1"/>
    <property type="molecule type" value="Genomic_DNA"/>
</dbReference>
<evidence type="ECO:0000259" key="13">
    <source>
        <dbReference type="PROSITE" id="PS51186"/>
    </source>
</evidence>
<evidence type="ECO:0000256" key="2">
    <source>
        <dbReference type="ARBA" id="ARBA00004496"/>
    </source>
</evidence>
<feature type="compositionally biased region" description="Basic and acidic residues" evidence="12">
    <location>
        <begin position="172"/>
        <end position="193"/>
    </location>
</feature>
<evidence type="ECO:0000256" key="11">
    <source>
        <dbReference type="ARBA" id="ARBA00049524"/>
    </source>
</evidence>
<organism evidence="14 15">
    <name type="scientific">Plasmodium chabaudi chabaudi</name>
    <dbReference type="NCBI Taxonomy" id="31271"/>
    <lineage>
        <taxon>Eukaryota</taxon>
        <taxon>Sar</taxon>
        <taxon>Alveolata</taxon>
        <taxon>Apicomplexa</taxon>
        <taxon>Aconoidasida</taxon>
        <taxon>Haemosporida</taxon>
        <taxon>Plasmodiidae</taxon>
        <taxon>Plasmodium</taxon>
        <taxon>Plasmodium (Vinckeia)</taxon>
    </lineage>
</organism>
<reference evidence="14 15" key="1">
    <citation type="submission" date="2016-08" db="EMBL/GenBank/DDBJ databases">
        <authorList>
            <consortium name="Pathogen Informatics"/>
        </authorList>
    </citation>
    <scope>NUCLEOTIDE SEQUENCE [LARGE SCALE GENOMIC DNA]</scope>
    <source>
        <strain evidence="14 15">AJ</strain>
    </source>
</reference>
<evidence type="ECO:0000256" key="9">
    <source>
        <dbReference type="ARBA" id="ARBA00023315"/>
    </source>
</evidence>
<dbReference type="CDD" id="cd04301">
    <property type="entry name" value="NAT_SF"/>
    <property type="match status" value="1"/>
</dbReference>
<dbReference type="InterPro" id="IPR000182">
    <property type="entry name" value="GNAT_dom"/>
</dbReference>
<dbReference type="EC" id="2.3.1.257" evidence="4"/>
<evidence type="ECO:0000256" key="4">
    <source>
        <dbReference type="ARBA" id="ARBA00012950"/>
    </source>
</evidence>
<evidence type="ECO:0000256" key="6">
    <source>
        <dbReference type="ARBA" id="ARBA00022490"/>
    </source>
</evidence>
<comment type="catalytic activity">
    <reaction evidence="11">
        <text>N-terminal L-seryl-[histone H4] + acetyl-CoA = N-terminal N(alpha)-acetyl-L-seryl-[histone H4] + CoA + H(+)</text>
        <dbReference type="Rhea" id="RHEA:50596"/>
        <dbReference type="Rhea" id="RHEA-COMP:12740"/>
        <dbReference type="Rhea" id="RHEA-COMP:12743"/>
        <dbReference type="ChEBI" id="CHEBI:15378"/>
        <dbReference type="ChEBI" id="CHEBI:57287"/>
        <dbReference type="ChEBI" id="CHEBI:57288"/>
        <dbReference type="ChEBI" id="CHEBI:64738"/>
        <dbReference type="ChEBI" id="CHEBI:83690"/>
        <dbReference type="EC" id="2.3.1.257"/>
    </reaction>
</comment>
<dbReference type="AlphaFoldDB" id="A0A1C6XLA2"/>
<comment type="similarity">
    <text evidence="3">Belongs to the acetyltransferase family. NAA40 subfamily.</text>
</comment>
<comment type="catalytic activity">
    <reaction evidence="10">
        <text>N-terminal L-seryl-[histone H2A] + acetyl-CoA = N-terminal N(alpha)-acetyl-L-seryl-[histone H2A] + CoA + H(+)</text>
        <dbReference type="Rhea" id="RHEA:50600"/>
        <dbReference type="Rhea" id="RHEA-COMP:12742"/>
        <dbReference type="Rhea" id="RHEA-COMP:12744"/>
        <dbReference type="ChEBI" id="CHEBI:15378"/>
        <dbReference type="ChEBI" id="CHEBI:57287"/>
        <dbReference type="ChEBI" id="CHEBI:57288"/>
        <dbReference type="ChEBI" id="CHEBI:64738"/>
        <dbReference type="ChEBI" id="CHEBI:83690"/>
        <dbReference type="EC" id="2.3.1.257"/>
    </reaction>
</comment>
<keyword evidence="8" id="KW-0539">Nucleus</keyword>
<feature type="region of interest" description="Disordered" evidence="12">
    <location>
        <begin position="1"/>
        <end position="37"/>
    </location>
</feature>
<evidence type="ECO:0000256" key="1">
    <source>
        <dbReference type="ARBA" id="ARBA00004123"/>
    </source>
</evidence>